<comment type="caution">
    <text evidence="2">The sequence shown here is derived from an EMBL/GenBank/DDBJ whole genome shotgun (WGS) entry which is preliminary data.</text>
</comment>
<dbReference type="OrthoDB" id="350450at2157"/>
<dbReference type="Proteomes" id="UP000011593">
    <property type="component" value="Unassembled WGS sequence"/>
</dbReference>
<name>L9YCL5_NATP1</name>
<dbReference type="PATRIC" id="fig|797303.5.peg.3659"/>
<sequence length="165" mass="17371">MFGGTRIGVVRKAVGMNRRALLSSAAVTSIGAFAGCLGARAQRSPSIGGGTVSLGPGEETTLYLSATTVGAIEFERVPATETVVFEIDAATLSPSPSDRTDSSPPCWRWAETRSNVDLEVPIRATEDARPGEYAYAITAWGDADRDDADSVTKEHTITIMDSSSD</sequence>
<evidence type="ECO:0000313" key="2">
    <source>
        <dbReference type="EMBL" id="ELY70648.1"/>
    </source>
</evidence>
<accession>L9YCL5</accession>
<dbReference type="AlphaFoldDB" id="L9YCL5"/>
<feature type="region of interest" description="Disordered" evidence="1">
    <location>
        <begin position="146"/>
        <end position="165"/>
    </location>
</feature>
<evidence type="ECO:0000256" key="1">
    <source>
        <dbReference type="SAM" id="MobiDB-lite"/>
    </source>
</evidence>
<gene>
    <name evidence="2" type="ORF">C488_18375</name>
</gene>
<reference evidence="2 3" key="1">
    <citation type="journal article" date="2014" name="PLoS Genet.">
        <title>Phylogenetically driven sequencing of extremely halophilic archaea reveals strategies for static and dynamic osmo-response.</title>
        <authorList>
            <person name="Becker E.A."/>
            <person name="Seitzer P.M."/>
            <person name="Tritt A."/>
            <person name="Larsen D."/>
            <person name="Krusor M."/>
            <person name="Yao A.I."/>
            <person name="Wu D."/>
            <person name="Madern D."/>
            <person name="Eisen J.A."/>
            <person name="Darling A.E."/>
            <person name="Facciotti M.T."/>
        </authorList>
    </citation>
    <scope>NUCLEOTIDE SEQUENCE [LARGE SCALE GENOMIC DNA]</scope>
    <source>
        <strain evidence="2 3">DSM 15624</strain>
    </source>
</reference>
<organism evidence="2 3">
    <name type="scientific">Natrinema pellirubrum (strain DSM 15624 / CIP 106293 / JCM 10476 / NCIMB 786 / 157)</name>
    <dbReference type="NCBI Taxonomy" id="797303"/>
    <lineage>
        <taxon>Archaea</taxon>
        <taxon>Methanobacteriati</taxon>
        <taxon>Methanobacteriota</taxon>
        <taxon>Stenosarchaea group</taxon>
        <taxon>Halobacteria</taxon>
        <taxon>Halobacteriales</taxon>
        <taxon>Natrialbaceae</taxon>
        <taxon>Natrinema</taxon>
    </lineage>
</organism>
<evidence type="ECO:0000313" key="3">
    <source>
        <dbReference type="Proteomes" id="UP000011593"/>
    </source>
</evidence>
<proteinExistence type="predicted"/>
<protein>
    <submittedName>
        <fullName evidence="2">Uncharacterized protein</fullName>
    </submittedName>
</protein>
<keyword evidence="3" id="KW-1185">Reference proteome</keyword>
<dbReference type="EMBL" id="AOIE01000108">
    <property type="protein sequence ID" value="ELY70648.1"/>
    <property type="molecule type" value="Genomic_DNA"/>
</dbReference>